<accession>A0A0H2RNH8</accession>
<dbReference type="Proteomes" id="UP000053477">
    <property type="component" value="Unassembled WGS sequence"/>
</dbReference>
<name>A0A0H2RNH8_9AGAM</name>
<reference evidence="2 3" key="1">
    <citation type="submission" date="2015-04" db="EMBL/GenBank/DDBJ databases">
        <title>Complete genome sequence of Schizopora paradoxa KUC8140, a cosmopolitan wood degrader in East Asia.</title>
        <authorList>
            <consortium name="DOE Joint Genome Institute"/>
            <person name="Min B."/>
            <person name="Park H."/>
            <person name="Jang Y."/>
            <person name="Kim J.-J."/>
            <person name="Kim K.H."/>
            <person name="Pangilinan J."/>
            <person name="Lipzen A."/>
            <person name="Riley R."/>
            <person name="Grigoriev I.V."/>
            <person name="Spatafora J.W."/>
            <person name="Choi I.-G."/>
        </authorList>
    </citation>
    <scope>NUCLEOTIDE SEQUENCE [LARGE SCALE GENOMIC DNA]</scope>
    <source>
        <strain evidence="2 3">KUC8140</strain>
    </source>
</reference>
<keyword evidence="3" id="KW-1185">Reference proteome</keyword>
<dbReference type="AlphaFoldDB" id="A0A0H2RNH8"/>
<keyword evidence="1" id="KW-0812">Transmembrane</keyword>
<keyword evidence="1" id="KW-1133">Transmembrane helix</keyword>
<keyword evidence="1" id="KW-0472">Membrane</keyword>
<feature type="transmembrane region" description="Helical" evidence="1">
    <location>
        <begin position="48"/>
        <end position="75"/>
    </location>
</feature>
<dbReference type="EMBL" id="KQ085960">
    <property type="protein sequence ID" value="KLO13404.1"/>
    <property type="molecule type" value="Genomic_DNA"/>
</dbReference>
<proteinExistence type="predicted"/>
<evidence type="ECO:0000256" key="1">
    <source>
        <dbReference type="SAM" id="Phobius"/>
    </source>
</evidence>
<protein>
    <submittedName>
        <fullName evidence="2">Uncharacterized protein</fullName>
    </submittedName>
</protein>
<evidence type="ECO:0000313" key="2">
    <source>
        <dbReference type="EMBL" id="KLO13404.1"/>
    </source>
</evidence>
<organism evidence="2 3">
    <name type="scientific">Schizopora paradoxa</name>
    <dbReference type="NCBI Taxonomy" id="27342"/>
    <lineage>
        <taxon>Eukaryota</taxon>
        <taxon>Fungi</taxon>
        <taxon>Dikarya</taxon>
        <taxon>Basidiomycota</taxon>
        <taxon>Agaricomycotina</taxon>
        <taxon>Agaricomycetes</taxon>
        <taxon>Hymenochaetales</taxon>
        <taxon>Schizoporaceae</taxon>
        <taxon>Schizopora</taxon>
    </lineage>
</organism>
<evidence type="ECO:0000313" key="3">
    <source>
        <dbReference type="Proteomes" id="UP000053477"/>
    </source>
</evidence>
<sequence>MGASHIITVSSSSPSFLFAPTPPLGHSNEPFFRKVFYSIVHALCSDIIIYYTSFLCVSSFTFNPFILWLALCLLFPPLHSQPFHFPAIVFSQAVISKRLYSTYLALHRFACTWSW</sequence>
<gene>
    <name evidence="2" type="ORF">SCHPADRAFT_367432</name>
</gene>
<dbReference type="InParanoid" id="A0A0H2RNH8"/>